<evidence type="ECO:0000259" key="3">
    <source>
        <dbReference type="PROSITE" id="PS50014"/>
    </source>
</evidence>
<evidence type="ECO:0000313" key="5">
    <source>
        <dbReference type="Proteomes" id="UP000004810"/>
    </source>
</evidence>
<evidence type="ECO:0000256" key="2">
    <source>
        <dbReference type="PROSITE-ProRule" id="PRU00035"/>
    </source>
</evidence>
<accession>J9DM18</accession>
<dbReference type="PROSITE" id="PS50014">
    <property type="entry name" value="BROMODOMAIN_2"/>
    <property type="match status" value="1"/>
</dbReference>
<dbReference type="Proteomes" id="UP000004810">
    <property type="component" value="Unassembled WGS sequence"/>
</dbReference>
<keyword evidence="1 2" id="KW-0103">Bromodomain</keyword>
<dbReference type="AlphaFoldDB" id="J9DM18"/>
<name>J9DM18_WUCBA</name>
<dbReference type="InterPro" id="IPR001487">
    <property type="entry name" value="Bromodomain"/>
</dbReference>
<dbReference type="Pfam" id="PF00439">
    <property type="entry name" value="Bromodomain"/>
    <property type="match status" value="1"/>
</dbReference>
<proteinExistence type="predicted"/>
<sequence length="107" mass="12490">MGAVEGISACSERFIDAVRSMEDDPHIKPFAAPVNLIEYPDYLWDVDYPIDLSTIVERVKNRFYRRLASLEQDIRYIAINARLFNQPNSEIVRNSRVVVETLIRYLK</sequence>
<reference evidence="5" key="1">
    <citation type="submission" date="2012-08" db="EMBL/GenBank/DDBJ databases">
        <title>The Genome Sequence of Wuchereria bancrofti.</title>
        <authorList>
            <person name="Nutman T.B."/>
            <person name="Fink D.L."/>
            <person name="Russ C."/>
            <person name="Young S."/>
            <person name="Zeng Q."/>
            <person name="Koehrsen M."/>
            <person name="Alvarado L."/>
            <person name="Berlin A."/>
            <person name="Chapman S.B."/>
            <person name="Chen Z."/>
            <person name="Freedman E."/>
            <person name="Gellesch M."/>
            <person name="Goldberg J."/>
            <person name="Griggs A."/>
            <person name="Gujja S."/>
            <person name="Heilman E.R."/>
            <person name="Heiman D."/>
            <person name="Hepburn T."/>
            <person name="Howarth C."/>
            <person name="Jen D."/>
            <person name="Larson L."/>
            <person name="Lewis B."/>
            <person name="Mehta T."/>
            <person name="Park D."/>
            <person name="Pearson M."/>
            <person name="Roberts A."/>
            <person name="Saif S."/>
            <person name="Shea T."/>
            <person name="Shenoy N."/>
            <person name="Sisk P."/>
            <person name="Stolte C."/>
            <person name="Sykes S."/>
            <person name="Walk T."/>
            <person name="White J."/>
            <person name="Yandava C."/>
            <person name="Haas B."/>
            <person name="Henn M.R."/>
            <person name="Nusbaum C."/>
            <person name="Birren B."/>
        </authorList>
    </citation>
    <scope>NUCLEOTIDE SEQUENCE [LARGE SCALE GENOMIC DNA]</scope>
    <source>
        <strain evidence="5">NA</strain>
    </source>
</reference>
<protein>
    <recommendedName>
        <fullName evidence="3">Bromo domain-containing protein</fullName>
    </recommendedName>
</protein>
<dbReference type="GO" id="GO:0006357">
    <property type="term" value="P:regulation of transcription by RNA polymerase II"/>
    <property type="evidence" value="ECO:0007669"/>
    <property type="project" value="TreeGrafter"/>
</dbReference>
<dbReference type="SMART" id="SM00297">
    <property type="entry name" value="BROMO"/>
    <property type="match status" value="1"/>
</dbReference>
<dbReference type="InterPro" id="IPR036427">
    <property type="entry name" value="Bromodomain-like_sf"/>
</dbReference>
<dbReference type="EMBL" id="ADBV01021567">
    <property type="protein sequence ID" value="EJW70521.1"/>
    <property type="molecule type" value="Genomic_DNA"/>
</dbReference>
<dbReference type="Gene3D" id="1.20.920.10">
    <property type="entry name" value="Bromodomain-like"/>
    <property type="match status" value="1"/>
</dbReference>
<dbReference type="SUPFAM" id="SSF47370">
    <property type="entry name" value="Bromodomain"/>
    <property type="match status" value="1"/>
</dbReference>
<dbReference type="PRINTS" id="PR00503">
    <property type="entry name" value="BROMODOMAIN"/>
</dbReference>
<feature type="domain" description="Bromo" evidence="3">
    <location>
        <begin position="22"/>
        <end position="92"/>
    </location>
</feature>
<gene>
    <name evidence="4" type="ORF">WUBG_18573</name>
</gene>
<dbReference type="GO" id="GO:0008360">
    <property type="term" value="P:regulation of cell shape"/>
    <property type="evidence" value="ECO:0007669"/>
    <property type="project" value="TreeGrafter"/>
</dbReference>
<evidence type="ECO:0000313" key="4">
    <source>
        <dbReference type="EMBL" id="EJW70521.1"/>
    </source>
</evidence>
<dbReference type="InterPro" id="IPR052060">
    <property type="entry name" value="Bromo_WD_repeat"/>
</dbReference>
<dbReference type="PANTHER" id="PTHR16266">
    <property type="entry name" value="WD REPEAT DOMAIN 9"/>
    <property type="match status" value="1"/>
</dbReference>
<evidence type="ECO:0000256" key="1">
    <source>
        <dbReference type="ARBA" id="ARBA00023117"/>
    </source>
</evidence>
<dbReference type="GO" id="GO:0007010">
    <property type="term" value="P:cytoskeleton organization"/>
    <property type="evidence" value="ECO:0007669"/>
    <property type="project" value="TreeGrafter"/>
</dbReference>
<organism evidence="4 5">
    <name type="scientific">Wuchereria bancrofti</name>
    <dbReference type="NCBI Taxonomy" id="6293"/>
    <lineage>
        <taxon>Eukaryota</taxon>
        <taxon>Metazoa</taxon>
        <taxon>Ecdysozoa</taxon>
        <taxon>Nematoda</taxon>
        <taxon>Chromadorea</taxon>
        <taxon>Rhabditida</taxon>
        <taxon>Spirurina</taxon>
        <taxon>Spiruromorpha</taxon>
        <taxon>Filarioidea</taxon>
        <taxon>Onchocercidae</taxon>
        <taxon>Wuchereria</taxon>
    </lineage>
</organism>
<dbReference type="PANTHER" id="PTHR16266:SF17">
    <property type="entry name" value="BRWD3"/>
    <property type="match status" value="1"/>
</dbReference>
<dbReference type="GO" id="GO:0005634">
    <property type="term" value="C:nucleus"/>
    <property type="evidence" value="ECO:0007669"/>
    <property type="project" value="TreeGrafter"/>
</dbReference>
<comment type="caution">
    <text evidence="4">The sequence shown here is derived from an EMBL/GenBank/DDBJ whole genome shotgun (WGS) entry which is preliminary data.</text>
</comment>